<dbReference type="Gene3D" id="1.20.140.30">
    <property type="entry name" value="MOB kinase activator"/>
    <property type="match status" value="1"/>
</dbReference>
<evidence type="ECO:0000313" key="2">
    <source>
        <dbReference type="Proteomes" id="UP000247409"/>
    </source>
</evidence>
<reference evidence="1 2" key="1">
    <citation type="journal article" date="2018" name="Mol. Biol. Evol.">
        <title>Analysis of the draft genome of the red seaweed Gracilariopsis chorda provides insights into genome size evolution in Rhodophyta.</title>
        <authorList>
            <person name="Lee J."/>
            <person name="Yang E.C."/>
            <person name="Graf L."/>
            <person name="Yang J.H."/>
            <person name="Qiu H."/>
            <person name="Zel Zion U."/>
            <person name="Chan C.X."/>
            <person name="Stephens T.G."/>
            <person name="Weber A.P.M."/>
            <person name="Boo G.H."/>
            <person name="Boo S.M."/>
            <person name="Kim K.M."/>
            <person name="Shin Y."/>
            <person name="Jung M."/>
            <person name="Lee S.J."/>
            <person name="Yim H.S."/>
            <person name="Lee J.H."/>
            <person name="Bhattacharya D."/>
            <person name="Yoon H.S."/>
        </authorList>
    </citation>
    <scope>NUCLEOTIDE SEQUENCE [LARGE SCALE GENOMIC DNA]</scope>
    <source>
        <strain evidence="1 2">SKKU-2015</strain>
        <tissue evidence="1">Whole body</tissue>
    </source>
</reference>
<organism evidence="1 2">
    <name type="scientific">Gracilariopsis chorda</name>
    <dbReference type="NCBI Taxonomy" id="448386"/>
    <lineage>
        <taxon>Eukaryota</taxon>
        <taxon>Rhodophyta</taxon>
        <taxon>Florideophyceae</taxon>
        <taxon>Rhodymeniophycidae</taxon>
        <taxon>Gracilariales</taxon>
        <taxon>Gracilariaceae</taxon>
        <taxon>Gracilariopsis</taxon>
    </lineage>
</organism>
<dbReference type="STRING" id="448386.A0A2V3J229"/>
<dbReference type="InterPro" id="IPR036703">
    <property type="entry name" value="MOB_kinase_act_sf"/>
</dbReference>
<protein>
    <submittedName>
        <fullName evidence="1">MOB kinase activator-like 1-like</fullName>
    </submittedName>
</protein>
<proteinExistence type="predicted"/>
<keyword evidence="1" id="KW-0418">Kinase</keyword>
<dbReference type="EMBL" id="NBIV01000014">
    <property type="protein sequence ID" value="PXF48444.1"/>
    <property type="molecule type" value="Genomic_DNA"/>
</dbReference>
<dbReference type="InterPro" id="IPR005301">
    <property type="entry name" value="MOB_kinase_act_fam"/>
</dbReference>
<dbReference type="Proteomes" id="UP000247409">
    <property type="component" value="Unassembled WGS sequence"/>
</dbReference>
<sequence length="213" mass="25009">MFSVFDRNKTFKPRRRTEASNARYEVHKLAHEVLKASLDTGNLREAVKVPEGYDVNDWISVNVVDLFNQINLIYGSMCDKCTPESCPVMCASPKYEYLWSDTDRYKNAIKVSAPRYIDLLMDWVDKKLSDEDLFPTMEESKYPENFRPIVKTIMRRLFRVYAHIFHAHLDEIVECRAEPHLSTCFRHFMYFGQLFSLLPPKELEPLKDVIASL</sequence>
<comment type="caution">
    <text evidence="1">The sequence shown here is derived from an EMBL/GenBank/DDBJ whole genome shotgun (WGS) entry which is preliminary data.</text>
</comment>
<dbReference type="PANTHER" id="PTHR22599">
    <property type="entry name" value="MPS ONE BINDER KINASE ACTIVATOR-LIKE MOB"/>
    <property type="match status" value="1"/>
</dbReference>
<name>A0A2V3J229_9FLOR</name>
<gene>
    <name evidence="1" type="ORF">BWQ96_01904</name>
</gene>
<keyword evidence="2" id="KW-1185">Reference proteome</keyword>
<dbReference type="SUPFAM" id="SSF101152">
    <property type="entry name" value="Mob1/phocein"/>
    <property type="match status" value="1"/>
</dbReference>
<dbReference type="Pfam" id="PF03637">
    <property type="entry name" value="Mob1_phocein"/>
    <property type="match status" value="1"/>
</dbReference>
<dbReference type="AlphaFoldDB" id="A0A2V3J229"/>
<dbReference type="GO" id="GO:0016301">
    <property type="term" value="F:kinase activity"/>
    <property type="evidence" value="ECO:0007669"/>
    <property type="project" value="UniProtKB-KW"/>
</dbReference>
<dbReference type="SMART" id="SM01388">
    <property type="entry name" value="Mob1_phocein"/>
    <property type="match status" value="1"/>
</dbReference>
<keyword evidence="1" id="KW-0808">Transferase</keyword>
<dbReference type="OrthoDB" id="8170117at2759"/>
<evidence type="ECO:0000313" key="1">
    <source>
        <dbReference type="EMBL" id="PXF48444.1"/>
    </source>
</evidence>
<accession>A0A2V3J229</accession>